<evidence type="ECO:0000256" key="1">
    <source>
        <dbReference type="SAM" id="SignalP"/>
    </source>
</evidence>
<keyword evidence="4" id="KW-1185">Reference proteome</keyword>
<evidence type="ECO:0000259" key="2">
    <source>
        <dbReference type="Pfam" id="PF22494"/>
    </source>
</evidence>
<dbReference type="PROSITE" id="PS51257">
    <property type="entry name" value="PROKAR_LIPOPROTEIN"/>
    <property type="match status" value="1"/>
</dbReference>
<dbReference type="RefSeq" id="WP_093397533.1">
    <property type="nucleotide sequence ID" value="NZ_LT629736.1"/>
</dbReference>
<gene>
    <name evidence="3" type="ORF">SAMN05216421_1600</name>
</gene>
<feature type="domain" description="Choice-of-anchor I" evidence="2">
    <location>
        <begin position="437"/>
        <end position="621"/>
    </location>
</feature>
<feature type="domain" description="Choice-of-anchor I" evidence="2">
    <location>
        <begin position="64"/>
        <end position="340"/>
    </location>
</feature>
<dbReference type="PANTHER" id="PTHR46928">
    <property type="entry name" value="MESENCHYME-SPECIFIC CELL SURFACE GLYCOPROTEIN"/>
    <property type="match status" value="1"/>
</dbReference>
<evidence type="ECO:0000313" key="3">
    <source>
        <dbReference type="EMBL" id="SDS48005.1"/>
    </source>
</evidence>
<sequence>MHKWIVTTAAAAVLAALAGCKSDSSDDPAPAAPAPTPTPAPEVVTPDRINLSLIGRYSSGVFGESAAEIPAFDAANRQIFIVNAQKGAIDILDASNPAAPVLIKTLTVEDIAPGAVINSVAYRDGLIAVAIEADERTQPGYVGLYDATSHTLLDSAVVGSLPDMLTFTPDGQYILVANEGEPSDDYSVDPEGSISVIAVSDRTLGTVSSASFSSFNAREAQLRESGVRLYGPNASGAQDLEPEYIAVSADSTTAWVTLQENNALARVDVATATVTDVLPLGLKDHSQAGNGIDASDEDGVINIRTWPGVVGTYHPDSIASYTAGDQTYLVTANEGDARAWGEDNDLYWAGDASKGFVEEFRVKHLVHTGGFDRRAGEDLPPQLRALAAGALLDPSVFGYCGATAADPGDCRADDQLGRLNITWVDGYLKDSSGAPVLFDASGNQNAAGDRLMYSQLHAYGSRSFSIWDADGTLIWDSGDAIEQYLASDDCRLGSDRSIPCATYFNSGHDEGDAFDSRSDAKGPEPEGLALGKLGDKTFVFIGLERMGGIMVYDITDPRAPAFVDYFNSREDWILDPETNLAAAGDLGPEGLLFVPADASPTGEALLVVGNEVSGTTAIYEIEQITE</sequence>
<dbReference type="OrthoDB" id="9803927at2"/>
<keyword evidence="1" id="KW-0732">Signal</keyword>
<feature type="chain" id="PRO_5009260135" description="Choice-of-anchor I domain-containing protein" evidence="1">
    <location>
        <begin position="19"/>
        <end position="626"/>
    </location>
</feature>
<dbReference type="NCBIfam" id="NF038117">
    <property type="entry name" value="choice_anch_I"/>
    <property type="match status" value="1"/>
</dbReference>
<dbReference type="Gene3D" id="2.130.10.10">
    <property type="entry name" value="YVTN repeat-like/Quinoprotein amine dehydrogenase"/>
    <property type="match status" value="1"/>
</dbReference>
<reference evidence="4" key="1">
    <citation type="submission" date="2016-10" db="EMBL/GenBank/DDBJ databases">
        <authorList>
            <person name="Varghese N."/>
            <person name="Submissions S."/>
        </authorList>
    </citation>
    <scope>NUCLEOTIDE SEQUENCE [LARGE SCALE GENOMIC DNA]</scope>
    <source>
        <strain evidence="4">NRRL B-51270</strain>
    </source>
</reference>
<accession>A0A1H1SJ45</accession>
<protein>
    <recommendedName>
        <fullName evidence="2">Choice-of-anchor I domain-containing protein</fullName>
    </recommendedName>
</protein>
<dbReference type="InterPro" id="IPR055188">
    <property type="entry name" value="Choice_anch_I"/>
</dbReference>
<dbReference type="AlphaFoldDB" id="A0A1H1SJ45"/>
<organism evidence="3 4">
    <name type="scientific">Halopseudomonas xinjiangensis</name>
    <dbReference type="NCBI Taxonomy" id="487184"/>
    <lineage>
        <taxon>Bacteria</taxon>
        <taxon>Pseudomonadati</taxon>
        <taxon>Pseudomonadota</taxon>
        <taxon>Gammaproteobacteria</taxon>
        <taxon>Pseudomonadales</taxon>
        <taxon>Pseudomonadaceae</taxon>
        <taxon>Halopseudomonas</taxon>
    </lineage>
</organism>
<dbReference type="Pfam" id="PF22494">
    <property type="entry name" value="choice_anch_I"/>
    <property type="match status" value="2"/>
</dbReference>
<dbReference type="SUPFAM" id="SSF51004">
    <property type="entry name" value="C-terminal (heme d1) domain of cytochrome cd1-nitrite reductase"/>
    <property type="match status" value="1"/>
</dbReference>
<dbReference type="InterPro" id="IPR015943">
    <property type="entry name" value="WD40/YVTN_repeat-like_dom_sf"/>
</dbReference>
<dbReference type="InterPro" id="IPR052956">
    <property type="entry name" value="Mesenchyme-surface_protein"/>
</dbReference>
<dbReference type="Proteomes" id="UP000243207">
    <property type="component" value="Chromosome I"/>
</dbReference>
<evidence type="ECO:0000313" key="4">
    <source>
        <dbReference type="Proteomes" id="UP000243207"/>
    </source>
</evidence>
<dbReference type="STRING" id="487184.SAMN05216421_1600"/>
<dbReference type="PANTHER" id="PTHR46928:SF1">
    <property type="entry name" value="MESENCHYME-SPECIFIC CELL SURFACE GLYCOPROTEIN"/>
    <property type="match status" value="1"/>
</dbReference>
<dbReference type="EMBL" id="LT629736">
    <property type="protein sequence ID" value="SDS48005.1"/>
    <property type="molecule type" value="Genomic_DNA"/>
</dbReference>
<feature type="signal peptide" evidence="1">
    <location>
        <begin position="1"/>
        <end position="18"/>
    </location>
</feature>
<name>A0A1H1SJ45_9GAMM</name>
<proteinExistence type="predicted"/>
<dbReference type="InterPro" id="IPR011048">
    <property type="entry name" value="Haem_d1_sf"/>
</dbReference>